<dbReference type="Pfam" id="PF16320">
    <property type="entry name" value="Ribosomal_L12_N"/>
    <property type="match status" value="1"/>
</dbReference>
<proteinExistence type="inferred from homology"/>
<evidence type="ECO:0000259" key="6">
    <source>
        <dbReference type="Pfam" id="PF16320"/>
    </source>
</evidence>
<dbReference type="Pfam" id="PF00542">
    <property type="entry name" value="Ribosomal_L12"/>
    <property type="match status" value="1"/>
</dbReference>
<evidence type="ECO:0000256" key="1">
    <source>
        <dbReference type="ARBA" id="ARBA00007197"/>
    </source>
</evidence>
<comment type="similarity">
    <text evidence="1">Belongs to the bacterial ribosomal protein bL12 family.</text>
</comment>
<evidence type="ECO:0000256" key="4">
    <source>
        <dbReference type="SAM" id="MobiDB-lite"/>
    </source>
</evidence>
<keyword evidence="3" id="KW-0687">Ribonucleoprotein</keyword>
<dbReference type="PANTHER" id="PTHR45987:SF4">
    <property type="entry name" value="LARGE RIBOSOMAL SUBUNIT PROTEIN BL12M"/>
    <property type="match status" value="1"/>
</dbReference>
<name>A0ABM0GSD7_SACKO</name>
<evidence type="ECO:0000256" key="2">
    <source>
        <dbReference type="ARBA" id="ARBA00022980"/>
    </source>
</evidence>
<accession>A0ABM0GSD7</accession>
<keyword evidence="2" id="KW-0689">Ribosomal protein</keyword>
<feature type="domain" description="Large ribosomal subunit protein bL12 oligomerization" evidence="6">
    <location>
        <begin position="58"/>
        <end position="107"/>
    </location>
</feature>
<evidence type="ECO:0000259" key="5">
    <source>
        <dbReference type="Pfam" id="PF00542"/>
    </source>
</evidence>
<dbReference type="SUPFAM" id="SSF54736">
    <property type="entry name" value="ClpS-like"/>
    <property type="match status" value="1"/>
</dbReference>
<dbReference type="InterPro" id="IPR036235">
    <property type="entry name" value="Ribosomal_bL12_oligo_N_sf"/>
</dbReference>
<feature type="compositionally biased region" description="Basic and acidic residues" evidence="4">
    <location>
        <begin position="171"/>
        <end position="182"/>
    </location>
</feature>
<organism evidence="7 8">
    <name type="scientific">Saccoglossus kowalevskii</name>
    <name type="common">Acorn worm</name>
    <dbReference type="NCBI Taxonomy" id="10224"/>
    <lineage>
        <taxon>Eukaryota</taxon>
        <taxon>Metazoa</taxon>
        <taxon>Hemichordata</taxon>
        <taxon>Enteropneusta</taxon>
        <taxon>Harrimaniidae</taxon>
        <taxon>Saccoglossus</taxon>
    </lineage>
</organism>
<dbReference type="InterPro" id="IPR013823">
    <property type="entry name" value="Ribosomal_bL12_C"/>
</dbReference>
<dbReference type="GeneID" id="100377184"/>
<feature type="region of interest" description="Disordered" evidence="4">
    <location>
        <begin position="101"/>
        <end position="120"/>
    </location>
</feature>
<dbReference type="HAMAP" id="MF_00368">
    <property type="entry name" value="Ribosomal_bL12"/>
    <property type="match status" value="1"/>
</dbReference>
<dbReference type="InterPro" id="IPR008932">
    <property type="entry name" value="Ribosomal_bL12_oligo"/>
</dbReference>
<dbReference type="Gene3D" id="3.30.1390.10">
    <property type="match status" value="1"/>
</dbReference>
<dbReference type="Gene3D" id="1.20.5.710">
    <property type="entry name" value="Single helix bin"/>
    <property type="match status" value="1"/>
</dbReference>
<dbReference type="InterPro" id="IPR000206">
    <property type="entry name" value="Ribosomal_bL12"/>
</dbReference>
<dbReference type="RefSeq" id="XP_002736318.1">
    <property type="nucleotide sequence ID" value="XM_002736272.2"/>
</dbReference>
<gene>
    <name evidence="8" type="primary">LOC100377184</name>
</gene>
<dbReference type="CDD" id="cd00387">
    <property type="entry name" value="Ribosomal_L7_L12"/>
    <property type="match status" value="1"/>
</dbReference>
<reference evidence="8" key="1">
    <citation type="submission" date="2025-08" db="UniProtKB">
        <authorList>
            <consortium name="RefSeq"/>
        </authorList>
    </citation>
    <scope>IDENTIFICATION</scope>
    <source>
        <tissue evidence="8">Testes</tissue>
    </source>
</reference>
<keyword evidence="7" id="KW-1185">Reference proteome</keyword>
<dbReference type="InterPro" id="IPR014719">
    <property type="entry name" value="Ribosomal_bL12_C/ClpS-like"/>
</dbReference>
<dbReference type="PANTHER" id="PTHR45987">
    <property type="entry name" value="39S RIBOSOMAL PROTEIN L12"/>
    <property type="match status" value="1"/>
</dbReference>
<evidence type="ECO:0000256" key="3">
    <source>
        <dbReference type="ARBA" id="ARBA00023274"/>
    </source>
</evidence>
<protein>
    <submittedName>
        <fullName evidence="8">39S ribosomal protein L12, mitochondrial-like</fullName>
    </submittedName>
</protein>
<evidence type="ECO:0000313" key="7">
    <source>
        <dbReference type="Proteomes" id="UP000694865"/>
    </source>
</evidence>
<feature type="domain" description="Large ribosomal subunit protein bL12 C-terminal" evidence="5">
    <location>
        <begin position="123"/>
        <end position="190"/>
    </location>
</feature>
<feature type="region of interest" description="Disordered" evidence="4">
    <location>
        <begin position="171"/>
        <end position="191"/>
    </location>
</feature>
<sequence>MNSLCRYVSHTARTLRHINRHNRCIVAIHRVQRLYSNEAVERLPPPQADGEAKQYPEKIVNLVNDISRLTVIEIAELNELLKITLKIQDVPMTAMATTAVGPAAGAEAEEEEDAEPKTEKTHFTIKLTKFDAASKVKLIKEIKSLTTGMNLVQAKKFVESAPQVVKADISKEEAEETKKKLEAAGGEVLIE</sequence>
<dbReference type="SUPFAM" id="SSF48300">
    <property type="entry name" value="Ribosomal protein L7/12, oligomerisation (N-terminal) domain"/>
    <property type="match status" value="1"/>
</dbReference>
<evidence type="ECO:0000313" key="8">
    <source>
        <dbReference type="RefSeq" id="XP_002736318.1"/>
    </source>
</evidence>
<dbReference type="Proteomes" id="UP000694865">
    <property type="component" value="Unplaced"/>
</dbReference>